<evidence type="ECO:0000313" key="2">
    <source>
        <dbReference type="EMBL" id="TVZ01878.1"/>
    </source>
</evidence>
<protein>
    <submittedName>
        <fullName evidence="2">Uncharacterized protein</fullName>
    </submittedName>
</protein>
<dbReference type="PROSITE" id="PS51257">
    <property type="entry name" value="PROKAR_LIPOPROTEIN"/>
    <property type="match status" value="1"/>
</dbReference>
<keyword evidence="1" id="KW-0732">Signal</keyword>
<proteinExistence type="predicted"/>
<evidence type="ECO:0000313" key="3">
    <source>
        <dbReference type="Proteomes" id="UP000460272"/>
    </source>
</evidence>
<dbReference type="AlphaFoldDB" id="A0A6P2BSM9"/>
<name>A0A6P2BSM9_9ACTN</name>
<sequence length="292" mass="29906">MRRPDKMPTRKQKHLILAAASAACLVTMLSGCLGGSHATGQAPTATVSTAQAGSAPVTSASAGSAPASSDPAASAAAAPSFTVTGVNPVLPNGSQDTNDQAPGTVCDKTKFSADKTLGAEIAAGFALDGFPVASGLLTHFLAGDGTKVAFPPGSAIARQARASSAFRALDREVQQAILSRLRAGPDLTRVNLPAAQLPMVAFESESSDLYWGFRGTQGLTVTGHGRLANGRWTGTLTYVMRDSYGFPVSDTLAGFGPPMRYLQTVCGAPLHSGGARWFPDSITVTVPFSLPA</sequence>
<reference evidence="2 3" key="1">
    <citation type="submission" date="2018-11" db="EMBL/GenBank/DDBJ databases">
        <title>Trebonia kvetii gen.nov., sp.nov., a novel acidophilic actinobacterium, and proposal of the new actinobacterial family Treboniaceae fam. nov.</title>
        <authorList>
            <person name="Rapoport D."/>
            <person name="Sagova-Mareckova M."/>
            <person name="Sedlacek I."/>
            <person name="Provaznik J."/>
            <person name="Kralova S."/>
            <person name="Pavlinic D."/>
            <person name="Benes V."/>
            <person name="Kopecky J."/>
        </authorList>
    </citation>
    <scope>NUCLEOTIDE SEQUENCE [LARGE SCALE GENOMIC DNA]</scope>
    <source>
        <strain evidence="2 3">15Tr583</strain>
    </source>
</reference>
<keyword evidence="3" id="KW-1185">Reference proteome</keyword>
<dbReference type="EMBL" id="RPFW01000006">
    <property type="protein sequence ID" value="TVZ01878.1"/>
    <property type="molecule type" value="Genomic_DNA"/>
</dbReference>
<gene>
    <name evidence="2" type="ORF">EAS64_31035</name>
</gene>
<feature type="signal peptide" evidence="1">
    <location>
        <begin position="1"/>
        <end position="38"/>
    </location>
</feature>
<dbReference type="Proteomes" id="UP000460272">
    <property type="component" value="Unassembled WGS sequence"/>
</dbReference>
<organism evidence="2 3">
    <name type="scientific">Trebonia kvetii</name>
    <dbReference type="NCBI Taxonomy" id="2480626"/>
    <lineage>
        <taxon>Bacteria</taxon>
        <taxon>Bacillati</taxon>
        <taxon>Actinomycetota</taxon>
        <taxon>Actinomycetes</taxon>
        <taxon>Streptosporangiales</taxon>
        <taxon>Treboniaceae</taxon>
        <taxon>Trebonia</taxon>
    </lineage>
</organism>
<accession>A0A6P2BSM9</accession>
<evidence type="ECO:0000256" key="1">
    <source>
        <dbReference type="SAM" id="SignalP"/>
    </source>
</evidence>
<feature type="chain" id="PRO_5026992163" evidence="1">
    <location>
        <begin position="39"/>
        <end position="292"/>
    </location>
</feature>
<dbReference type="RefSeq" id="WP_145858795.1">
    <property type="nucleotide sequence ID" value="NZ_RPFW01000006.1"/>
</dbReference>
<comment type="caution">
    <text evidence="2">The sequence shown here is derived from an EMBL/GenBank/DDBJ whole genome shotgun (WGS) entry which is preliminary data.</text>
</comment>